<keyword evidence="1" id="KW-0812">Transmembrane</keyword>
<feature type="transmembrane region" description="Helical" evidence="1">
    <location>
        <begin position="121"/>
        <end position="142"/>
    </location>
</feature>
<accession>A0ABW4L254</accession>
<proteinExistence type="predicted"/>
<reference evidence="3" key="1">
    <citation type="journal article" date="2019" name="Int. J. Syst. Evol. Microbiol.">
        <title>The Global Catalogue of Microorganisms (GCM) 10K type strain sequencing project: providing services to taxonomists for standard genome sequencing and annotation.</title>
        <authorList>
            <consortium name="The Broad Institute Genomics Platform"/>
            <consortium name="The Broad Institute Genome Sequencing Center for Infectious Disease"/>
            <person name="Wu L."/>
            <person name="Ma J."/>
        </authorList>
    </citation>
    <scope>NUCLEOTIDE SEQUENCE [LARGE SCALE GENOMIC DNA]</scope>
    <source>
        <strain evidence="3">JCM 17130</strain>
    </source>
</reference>
<comment type="caution">
    <text evidence="2">The sequence shown here is derived from an EMBL/GenBank/DDBJ whole genome shotgun (WGS) entry which is preliminary data.</text>
</comment>
<feature type="transmembrane region" description="Helical" evidence="1">
    <location>
        <begin position="69"/>
        <end position="85"/>
    </location>
</feature>
<evidence type="ECO:0000313" key="3">
    <source>
        <dbReference type="Proteomes" id="UP001597277"/>
    </source>
</evidence>
<name>A0ABW4L254_9MICO</name>
<evidence type="ECO:0000256" key="1">
    <source>
        <dbReference type="SAM" id="Phobius"/>
    </source>
</evidence>
<dbReference type="RefSeq" id="WP_388002370.1">
    <property type="nucleotide sequence ID" value="NZ_JBHUEE010000002.1"/>
</dbReference>
<evidence type="ECO:0000313" key="2">
    <source>
        <dbReference type="EMBL" id="MFD1716923.1"/>
    </source>
</evidence>
<gene>
    <name evidence="2" type="ORF">ACFSE6_03690</name>
</gene>
<protein>
    <recommendedName>
        <fullName evidence="4">CPBP family intramembrane metalloprotease</fullName>
    </recommendedName>
</protein>
<keyword evidence="3" id="KW-1185">Reference proteome</keyword>
<organism evidence="2 3">
    <name type="scientific">Georgenia deserti</name>
    <dbReference type="NCBI Taxonomy" id="2093781"/>
    <lineage>
        <taxon>Bacteria</taxon>
        <taxon>Bacillati</taxon>
        <taxon>Actinomycetota</taxon>
        <taxon>Actinomycetes</taxon>
        <taxon>Micrococcales</taxon>
        <taxon>Bogoriellaceae</taxon>
        <taxon>Georgenia</taxon>
    </lineage>
</organism>
<dbReference type="EMBL" id="JBHUEE010000002">
    <property type="protein sequence ID" value="MFD1716923.1"/>
    <property type="molecule type" value="Genomic_DNA"/>
</dbReference>
<feature type="transmembrane region" description="Helical" evidence="1">
    <location>
        <begin position="148"/>
        <end position="167"/>
    </location>
</feature>
<evidence type="ECO:0008006" key="4">
    <source>
        <dbReference type="Google" id="ProtNLM"/>
    </source>
</evidence>
<dbReference type="Proteomes" id="UP001597277">
    <property type="component" value="Unassembled WGS sequence"/>
</dbReference>
<keyword evidence="1" id="KW-0472">Membrane</keyword>
<feature type="transmembrane region" description="Helical" evidence="1">
    <location>
        <begin position="36"/>
        <end position="57"/>
    </location>
</feature>
<sequence length="189" mass="20521">MALAACAAWLALWSLTPGLRSDGVGSWFSADSAAVLLIESGVAVVVVAALLVTHDRVNRVLFAPSRQRWLYALPALLAVALPFHASPSVPLPVYVAWMTISVFWQDYLTFGLLQSYIRERLPAWATVAVVAGMFWLGHAVFLPDRFGPAHPVPSAAMIVLGAAFALLRERLGTLHLMLALHLAFYFVAV</sequence>
<feature type="transmembrane region" description="Helical" evidence="1">
    <location>
        <begin position="91"/>
        <end position="109"/>
    </location>
</feature>
<keyword evidence="1" id="KW-1133">Transmembrane helix</keyword>